<sequence length="528" mass="59057">MASYTDIDDKTDIEAVSHWLLKFLSDPSAATSLTLPEKTELVNALMSDLDVQQAWSDEVRLLALQTLKILGRVVAGCGRLLSDEGFRILMTHATLLPEGGDLQDTLVTQEALTCIANALLLEEDTRDLFNKYEGVEGLTRGLKKGSLSIKTEFLTSRILFVMTVRPLPSVKSLVNRLGIIDILEHTISTHIEGLGRQESNTDAPMQITRIMILNEQLKLLFNLMVNDPKIEKVNKEEQPALSFKFEKLLAPVLRVITELKQSGPLPMTPPHSHAVHALLNFPVAQYKKLWFPDNQKEGESHLLIDKLVDMLKEMVFFIVKGDPDDNNSGLNNGLDMDESVAPLVVLLKKLAEEDNDARVMLKSKLLPDNIDRSKPLEKGESLTARLIRLMTSVMLPHLRDGVSELLFKLCDENASLFVHHVGYGNAAGFLMSHNITIPSSDPNAPIYSEKPINPITGQYVEDAPLSLANMTDEEKEREAERLFVLFERLKKTGVMDVVNPVQEAINSGRIREIEERIAKEEVDDDDDD</sequence>
<evidence type="ECO:0000256" key="4">
    <source>
        <dbReference type="ARBA" id="ARBA00022658"/>
    </source>
</evidence>
<accession>A0A9N8Z8L2</accession>
<dbReference type="InterPro" id="IPR008376">
    <property type="entry name" value="Chaperone_Ric-8_A/B"/>
</dbReference>
<dbReference type="GO" id="GO:0005085">
    <property type="term" value="F:guanyl-nucleotide exchange factor activity"/>
    <property type="evidence" value="ECO:0007669"/>
    <property type="project" value="UniProtKB-KW"/>
</dbReference>
<evidence type="ECO:0000313" key="7">
    <source>
        <dbReference type="Proteomes" id="UP000789572"/>
    </source>
</evidence>
<keyword evidence="7" id="KW-1185">Reference proteome</keyword>
<keyword evidence="3" id="KW-0963">Cytoplasm</keyword>
<dbReference type="AlphaFoldDB" id="A0A9N8Z8L2"/>
<evidence type="ECO:0000256" key="3">
    <source>
        <dbReference type="ARBA" id="ARBA00022490"/>
    </source>
</evidence>
<dbReference type="PRINTS" id="PR01802">
    <property type="entry name" value="SYNEMBRYN"/>
</dbReference>
<dbReference type="EMBL" id="CAJVPJ010000096">
    <property type="protein sequence ID" value="CAG8476593.1"/>
    <property type="molecule type" value="Genomic_DNA"/>
</dbReference>
<name>A0A9N8Z8L2_9GLOM</name>
<dbReference type="SUPFAM" id="SSF48371">
    <property type="entry name" value="ARM repeat"/>
    <property type="match status" value="1"/>
</dbReference>
<gene>
    <name evidence="6" type="ORF">POCULU_LOCUS1318</name>
</gene>
<organism evidence="6 7">
    <name type="scientific">Paraglomus occultum</name>
    <dbReference type="NCBI Taxonomy" id="144539"/>
    <lineage>
        <taxon>Eukaryota</taxon>
        <taxon>Fungi</taxon>
        <taxon>Fungi incertae sedis</taxon>
        <taxon>Mucoromycota</taxon>
        <taxon>Glomeromycotina</taxon>
        <taxon>Glomeromycetes</taxon>
        <taxon>Paraglomerales</taxon>
        <taxon>Paraglomeraceae</taxon>
        <taxon>Paraglomus</taxon>
    </lineage>
</organism>
<dbReference type="InterPro" id="IPR011989">
    <property type="entry name" value="ARM-like"/>
</dbReference>
<dbReference type="Proteomes" id="UP000789572">
    <property type="component" value="Unassembled WGS sequence"/>
</dbReference>
<reference evidence="6" key="1">
    <citation type="submission" date="2021-06" db="EMBL/GenBank/DDBJ databases">
        <authorList>
            <person name="Kallberg Y."/>
            <person name="Tangrot J."/>
            <person name="Rosling A."/>
        </authorList>
    </citation>
    <scope>NUCLEOTIDE SEQUENCE</scope>
    <source>
        <strain evidence="6">IA702</strain>
    </source>
</reference>
<evidence type="ECO:0000256" key="2">
    <source>
        <dbReference type="ARBA" id="ARBA00009049"/>
    </source>
</evidence>
<dbReference type="GO" id="GO:0005938">
    <property type="term" value="C:cell cortex"/>
    <property type="evidence" value="ECO:0007669"/>
    <property type="project" value="UniProtKB-SubCell"/>
</dbReference>
<evidence type="ECO:0000256" key="5">
    <source>
        <dbReference type="ARBA" id="ARBA00023186"/>
    </source>
</evidence>
<evidence type="ECO:0000256" key="1">
    <source>
        <dbReference type="ARBA" id="ARBA00004544"/>
    </source>
</evidence>
<dbReference type="GO" id="GO:0001965">
    <property type="term" value="F:G-protein alpha-subunit binding"/>
    <property type="evidence" value="ECO:0007669"/>
    <property type="project" value="TreeGrafter"/>
</dbReference>
<comment type="subcellular location">
    <subcellularLocation>
        <location evidence="1">Cytoplasm</location>
        <location evidence="1">Cell cortex</location>
    </subcellularLocation>
</comment>
<keyword evidence="5" id="KW-0143">Chaperone</keyword>
<dbReference type="PANTHER" id="PTHR12425:SF5">
    <property type="entry name" value="SYNEMBRYN"/>
    <property type="match status" value="1"/>
</dbReference>
<dbReference type="Pfam" id="PF10165">
    <property type="entry name" value="Ric8"/>
    <property type="match status" value="1"/>
</dbReference>
<comment type="similarity">
    <text evidence="2">Belongs to the synembryn family.</text>
</comment>
<comment type="caution">
    <text evidence="6">The sequence shown here is derived from an EMBL/GenBank/DDBJ whole genome shotgun (WGS) entry which is preliminary data.</text>
</comment>
<dbReference type="Gene3D" id="1.25.10.10">
    <property type="entry name" value="Leucine-rich Repeat Variant"/>
    <property type="match status" value="1"/>
</dbReference>
<dbReference type="InterPro" id="IPR019318">
    <property type="entry name" value="Gua_nucleotide_exch_fac_Ric8"/>
</dbReference>
<dbReference type="InterPro" id="IPR016024">
    <property type="entry name" value="ARM-type_fold"/>
</dbReference>
<dbReference type="OrthoDB" id="5585685at2759"/>
<dbReference type="PANTHER" id="PTHR12425">
    <property type="entry name" value="SYNEMBRYN"/>
    <property type="match status" value="1"/>
</dbReference>
<evidence type="ECO:0000313" key="6">
    <source>
        <dbReference type="EMBL" id="CAG8476593.1"/>
    </source>
</evidence>
<dbReference type="GO" id="GO:0007186">
    <property type="term" value="P:G protein-coupled receptor signaling pathway"/>
    <property type="evidence" value="ECO:0007669"/>
    <property type="project" value="TreeGrafter"/>
</dbReference>
<proteinExistence type="inferred from homology"/>
<protein>
    <submittedName>
        <fullName evidence="6">2220_t:CDS:1</fullName>
    </submittedName>
</protein>
<keyword evidence="4" id="KW-0344">Guanine-nucleotide releasing factor</keyword>